<protein>
    <submittedName>
        <fullName evidence="1">Uncharacterized protein</fullName>
    </submittedName>
</protein>
<organism evidence="1 2">
    <name type="scientific">Winogradskya consettensis</name>
    <dbReference type="NCBI Taxonomy" id="113560"/>
    <lineage>
        <taxon>Bacteria</taxon>
        <taxon>Bacillati</taxon>
        <taxon>Actinomycetota</taxon>
        <taxon>Actinomycetes</taxon>
        <taxon>Micromonosporales</taxon>
        <taxon>Micromonosporaceae</taxon>
        <taxon>Winogradskya</taxon>
    </lineage>
</organism>
<name>A0A919T099_9ACTN</name>
<dbReference type="AlphaFoldDB" id="A0A919T099"/>
<evidence type="ECO:0000313" key="1">
    <source>
        <dbReference type="EMBL" id="GIM80974.1"/>
    </source>
</evidence>
<reference evidence="1" key="1">
    <citation type="submission" date="2021-03" db="EMBL/GenBank/DDBJ databases">
        <title>Whole genome shotgun sequence of Actinoplanes consettensis NBRC 14913.</title>
        <authorList>
            <person name="Komaki H."/>
            <person name="Tamura T."/>
        </authorList>
    </citation>
    <scope>NUCLEOTIDE SEQUENCE</scope>
    <source>
        <strain evidence="1">NBRC 14913</strain>
    </source>
</reference>
<comment type="caution">
    <text evidence="1">The sequence shown here is derived from an EMBL/GenBank/DDBJ whole genome shotgun (WGS) entry which is preliminary data.</text>
</comment>
<evidence type="ECO:0000313" key="2">
    <source>
        <dbReference type="Proteomes" id="UP000680865"/>
    </source>
</evidence>
<keyword evidence="2" id="KW-1185">Reference proteome</keyword>
<sequence>MGGVPVHALLGEGSGGGVVEVADVVARGAVHGRVAVAVVANVGRTPLARVAAIRVAGAFAVHGRGERTTDECAP</sequence>
<dbReference type="Proteomes" id="UP000680865">
    <property type="component" value="Unassembled WGS sequence"/>
</dbReference>
<dbReference type="EMBL" id="BOQP01000045">
    <property type="protein sequence ID" value="GIM80974.1"/>
    <property type="molecule type" value="Genomic_DNA"/>
</dbReference>
<accession>A0A919T099</accession>
<gene>
    <name evidence="1" type="ORF">Aco04nite_74100</name>
</gene>
<proteinExistence type="predicted"/>